<evidence type="ECO:0000256" key="2">
    <source>
        <dbReference type="ARBA" id="ARBA00006523"/>
    </source>
</evidence>
<feature type="transmembrane region" description="Helical" evidence="9">
    <location>
        <begin position="219"/>
        <end position="238"/>
    </location>
</feature>
<evidence type="ECO:0000256" key="4">
    <source>
        <dbReference type="ARBA" id="ARBA00022475"/>
    </source>
</evidence>
<evidence type="ECO:0000313" key="12">
    <source>
        <dbReference type="EMBL" id="MDB0579817.1"/>
    </source>
</evidence>
<comment type="similarity">
    <text evidence="2">Belongs to the major facilitator superfamily. Set transporter family.</text>
</comment>
<reference evidence="11 13" key="1">
    <citation type="submission" date="2015-01" db="EMBL/GenBank/DDBJ databases">
        <title>Genome sequences of high lactate-tolerant strain Salinicoccus roseus W12 with industrial interest.</title>
        <authorList>
            <person name="Wang H."/>
            <person name="Yu B."/>
        </authorList>
    </citation>
    <scope>NUCLEOTIDE SEQUENCE [LARGE SCALE GENOMIC DNA]</scope>
    <source>
        <strain evidence="11 13">W12</strain>
    </source>
</reference>
<organism evidence="11 13">
    <name type="scientific">Salinicoccus roseus</name>
    <dbReference type="NCBI Taxonomy" id="45670"/>
    <lineage>
        <taxon>Bacteria</taxon>
        <taxon>Bacillati</taxon>
        <taxon>Bacillota</taxon>
        <taxon>Bacilli</taxon>
        <taxon>Bacillales</taxon>
        <taxon>Staphylococcaceae</taxon>
        <taxon>Salinicoccus</taxon>
    </lineage>
</organism>
<dbReference type="PANTHER" id="PTHR23535:SF2">
    <property type="entry name" value="SUGAR EFFLUX TRANSPORTER A-RELATED"/>
    <property type="match status" value="1"/>
</dbReference>
<dbReference type="RefSeq" id="WP_040105173.1">
    <property type="nucleotide sequence ID" value="NZ_JABEVU030000001.1"/>
</dbReference>
<dbReference type="PROSITE" id="PS50850">
    <property type="entry name" value="MFS"/>
    <property type="match status" value="1"/>
</dbReference>
<reference evidence="12" key="3">
    <citation type="submission" date="2022-12" db="EMBL/GenBank/DDBJ databases">
        <title>Genome analysis and biological profiling of marine Salinicoccus roseus MOSEL-ME25.</title>
        <authorList>
            <person name="Mirza F.T."/>
            <person name="Xie Y."/>
            <person name="Shinwari Z.K."/>
        </authorList>
    </citation>
    <scope>NUCLEOTIDE SEQUENCE</scope>
    <source>
        <strain evidence="12">MOSEL-ME25</strain>
    </source>
</reference>
<dbReference type="InterPro" id="IPR036259">
    <property type="entry name" value="MFS_trans_sf"/>
</dbReference>
<keyword evidence="6 9" id="KW-0812">Transmembrane</keyword>
<sequence>MRELFHIQNYRLFLLNMTLLGMAVSLTAPFLVIFMTETHGMPTATYGLFMATVAVGSFMMNTFIGRKSDRMAFDRKYLIIGALVMMIIAFSSYLLIGNVWLLALSYILFASLGAPAMPQLYASARESINAYRSSIAVLANTVLRSMFSFGFLFGPLIGSVLIGIYGFNGLFTGTVIMFILVLGLSFLIRPAEKKVVPQSAVDIKSYEEKIAPNLLRTPALLLPFIAFTMLHVGQWMYLLNMPLYVTKYLGEGERGVGILSSLCAGLEVPFMIFMGMIAGRISSKSLLILGAFLGSLYFMSIGIFNDFTAMVIGQVPLAIFLAVLLGLGISYFQDLLPDFPGYASTLFANAMIIGQLLGNLLGGMASDVVGLEYSFFVSGTFVFLAFILFFFTRSEIRKGEI</sequence>
<evidence type="ECO:0000256" key="6">
    <source>
        <dbReference type="ARBA" id="ARBA00022692"/>
    </source>
</evidence>
<proteinExistence type="inferred from homology"/>
<keyword evidence="14" id="KW-1185">Reference proteome</keyword>
<reference evidence="12" key="2">
    <citation type="submission" date="2020-04" db="EMBL/GenBank/DDBJ databases">
        <authorList>
            <person name="Tanveer F."/>
            <person name="Xie Y."/>
            <person name="Shinwari Z.K."/>
        </authorList>
    </citation>
    <scope>NUCLEOTIDE SEQUENCE</scope>
    <source>
        <strain evidence="12">MOSEL-ME25</strain>
    </source>
</reference>
<evidence type="ECO:0000256" key="1">
    <source>
        <dbReference type="ARBA" id="ARBA00004651"/>
    </source>
</evidence>
<dbReference type="SUPFAM" id="SSF103473">
    <property type="entry name" value="MFS general substrate transporter"/>
    <property type="match status" value="1"/>
</dbReference>
<evidence type="ECO:0000256" key="3">
    <source>
        <dbReference type="ARBA" id="ARBA00022448"/>
    </source>
</evidence>
<dbReference type="Proteomes" id="UP000031546">
    <property type="component" value="Unassembled WGS sequence"/>
</dbReference>
<gene>
    <name evidence="12" type="ORF">F7P68_0004675</name>
    <name evidence="11" type="ORF">SN16_03360</name>
</gene>
<keyword evidence="5 11" id="KW-0762">Sugar transport</keyword>
<feature type="transmembrane region" description="Helical" evidence="9">
    <location>
        <begin position="142"/>
        <end position="164"/>
    </location>
</feature>
<evidence type="ECO:0000256" key="7">
    <source>
        <dbReference type="ARBA" id="ARBA00022989"/>
    </source>
</evidence>
<dbReference type="PANTHER" id="PTHR23535">
    <property type="entry name" value="SUGAR EFFLUX TRANSPORTER A-RELATED"/>
    <property type="match status" value="1"/>
</dbReference>
<evidence type="ECO:0000256" key="5">
    <source>
        <dbReference type="ARBA" id="ARBA00022597"/>
    </source>
</evidence>
<dbReference type="AlphaFoldDB" id="A0A0C2DNW9"/>
<feature type="transmembrane region" description="Helical" evidence="9">
    <location>
        <begin position="77"/>
        <end position="96"/>
    </location>
</feature>
<evidence type="ECO:0000313" key="14">
    <source>
        <dbReference type="Proteomes" id="UP000527860"/>
    </source>
</evidence>
<feature type="transmembrane region" description="Helical" evidence="9">
    <location>
        <begin position="102"/>
        <end position="121"/>
    </location>
</feature>
<feature type="transmembrane region" description="Helical" evidence="9">
    <location>
        <begin position="170"/>
        <end position="188"/>
    </location>
</feature>
<keyword evidence="8 9" id="KW-0472">Membrane</keyword>
<evidence type="ECO:0000256" key="9">
    <source>
        <dbReference type="SAM" id="Phobius"/>
    </source>
</evidence>
<dbReference type="GO" id="GO:0022857">
    <property type="term" value="F:transmembrane transporter activity"/>
    <property type="evidence" value="ECO:0007669"/>
    <property type="project" value="InterPro"/>
</dbReference>
<feature type="transmembrane region" description="Helical" evidence="9">
    <location>
        <begin position="258"/>
        <end position="279"/>
    </location>
</feature>
<dbReference type="InterPro" id="IPR011701">
    <property type="entry name" value="MFS"/>
</dbReference>
<feature type="domain" description="Major facilitator superfamily (MFS) profile" evidence="10">
    <location>
        <begin position="9"/>
        <end position="397"/>
    </location>
</feature>
<feature type="transmembrane region" description="Helical" evidence="9">
    <location>
        <begin position="373"/>
        <end position="391"/>
    </location>
</feature>
<evidence type="ECO:0000259" key="10">
    <source>
        <dbReference type="PROSITE" id="PS50850"/>
    </source>
</evidence>
<dbReference type="Gene3D" id="1.20.1250.20">
    <property type="entry name" value="MFS general substrate transporter like domains"/>
    <property type="match status" value="2"/>
</dbReference>
<dbReference type="GO" id="GO:0005886">
    <property type="term" value="C:plasma membrane"/>
    <property type="evidence" value="ECO:0007669"/>
    <property type="project" value="UniProtKB-SubCell"/>
</dbReference>
<keyword evidence="4" id="KW-1003">Cell membrane</keyword>
<feature type="transmembrane region" description="Helical" evidence="9">
    <location>
        <begin position="12"/>
        <end position="34"/>
    </location>
</feature>
<evidence type="ECO:0000313" key="13">
    <source>
        <dbReference type="Proteomes" id="UP000031546"/>
    </source>
</evidence>
<comment type="subcellular location">
    <subcellularLocation>
        <location evidence="1">Cell membrane</location>
        <topology evidence="1">Multi-pass membrane protein</topology>
    </subcellularLocation>
</comment>
<dbReference type="STRING" id="45670.SN16_03360"/>
<keyword evidence="3" id="KW-0813">Transport</keyword>
<dbReference type="EMBL" id="JABEVU030000001">
    <property type="protein sequence ID" value="MDB0579817.1"/>
    <property type="molecule type" value="Genomic_DNA"/>
</dbReference>
<evidence type="ECO:0000256" key="8">
    <source>
        <dbReference type="ARBA" id="ARBA00023136"/>
    </source>
</evidence>
<dbReference type="Proteomes" id="UP000527860">
    <property type="component" value="Unassembled WGS sequence"/>
</dbReference>
<feature type="transmembrane region" description="Helical" evidence="9">
    <location>
        <begin position="46"/>
        <end position="65"/>
    </location>
</feature>
<dbReference type="Pfam" id="PF07690">
    <property type="entry name" value="MFS_1"/>
    <property type="match status" value="1"/>
</dbReference>
<protein>
    <submittedName>
        <fullName evidence="11">MFS sugar transporter</fullName>
    </submittedName>
    <submittedName>
        <fullName evidence="12">MFS transporter</fullName>
    </submittedName>
</protein>
<keyword evidence="7 9" id="KW-1133">Transmembrane helix</keyword>
<dbReference type="GeneID" id="77844577"/>
<dbReference type="OrthoDB" id="7337792at2"/>
<dbReference type="EMBL" id="JXII01000002">
    <property type="protein sequence ID" value="KIH71713.1"/>
    <property type="molecule type" value="Genomic_DNA"/>
</dbReference>
<feature type="transmembrane region" description="Helical" evidence="9">
    <location>
        <begin position="339"/>
        <end position="361"/>
    </location>
</feature>
<feature type="transmembrane region" description="Helical" evidence="9">
    <location>
        <begin position="286"/>
        <end position="305"/>
    </location>
</feature>
<evidence type="ECO:0000313" key="11">
    <source>
        <dbReference type="EMBL" id="KIH71713.1"/>
    </source>
</evidence>
<feature type="transmembrane region" description="Helical" evidence="9">
    <location>
        <begin position="311"/>
        <end position="332"/>
    </location>
</feature>
<accession>A0A0C2DNW9</accession>
<dbReference type="InterPro" id="IPR020846">
    <property type="entry name" value="MFS_dom"/>
</dbReference>
<name>A0A0C2DNW9_9STAP</name>
<comment type="caution">
    <text evidence="11">The sequence shown here is derived from an EMBL/GenBank/DDBJ whole genome shotgun (WGS) entry which is preliminary data.</text>
</comment>